<evidence type="ECO:0000256" key="1">
    <source>
        <dbReference type="SAM" id="MobiDB-lite"/>
    </source>
</evidence>
<dbReference type="EMBL" id="OC915513">
    <property type="protein sequence ID" value="CAD7640779.1"/>
    <property type="molecule type" value="Genomic_DNA"/>
</dbReference>
<dbReference type="OrthoDB" id="6533711at2759"/>
<dbReference type="EMBL" id="CAJPVJ010000688">
    <property type="protein sequence ID" value="CAG2163156.1"/>
    <property type="molecule type" value="Genomic_DNA"/>
</dbReference>
<accession>A0A7R9LFJ6</accession>
<proteinExistence type="predicted"/>
<keyword evidence="3" id="KW-1185">Reference proteome</keyword>
<evidence type="ECO:0000313" key="2">
    <source>
        <dbReference type="EMBL" id="CAD7640779.1"/>
    </source>
</evidence>
<organism evidence="2">
    <name type="scientific">Oppiella nova</name>
    <dbReference type="NCBI Taxonomy" id="334625"/>
    <lineage>
        <taxon>Eukaryota</taxon>
        <taxon>Metazoa</taxon>
        <taxon>Ecdysozoa</taxon>
        <taxon>Arthropoda</taxon>
        <taxon>Chelicerata</taxon>
        <taxon>Arachnida</taxon>
        <taxon>Acari</taxon>
        <taxon>Acariformes</taxon>
        <taxon>Sarcoptiformes</taxon>
        <taxon>Oribatida</taxon>
        <taxon>Brachypylina</taxon>
        <taxon>Oppioidea</taxon>
        <taxon>Oppiidae</taxon>
        <taxon>Oppiella</taxon>
    </lineage>
</organism>
<dbReference type="Proteomes" id="UP000728032">
    <property type="component" value="Unassembled WGS sequence"/>
</dbReference>
<protein>
    <submittedName>
        <fullName evidence="2">Uncharacterized protein</fullName>
    </submittedName>
</protein>
<gene>
    <name evidence="2" type="ORF">ONB1V03_LOCUS2740</name>
</gene>
<dbReference type="AlphaFoldDB" id="A0A7R9LFJ6"/>
<feature type="region of interest" description="Disordered" evidence="1">
    <location>
        <begin position="43"/>
        <end position="172"/>
    </location>
</feature>
<feature type="compositionally biased region" description="Basic and acidic residues" evidence="1">
    <location>
        <begin position="43"/>
        <end position="70"/>
    </location>
</feature>
<name>A0A7R9LFJ6_9ACAR</name>
<evidence type="ECO:0000313" key="3">
    <source>
        <dbReference type="Proteomes" id="UP000728032"/>
    </source>
</evidence>
<feature type="compositionally biased region" description="Low complexity" evidence="1">
    <location>
        <begin position="72"/>
        <end position="84"/>
    </location>
</feature>
<reference evidence="2" key="1">
    <citation type="submission" date="2020-11" db="EMBL/GenBank/DDBJ databases">
        <authorList>
            <person name="Tran Van P."/>
        </authorList>
    </citation>
    <scope>NUCLEOTIDE SEQUENCE</scope>
</reference>
<sequence>MPATRSRTRSVTTSGTITVTIAVLSGRTGRPVVTEGTEVAVEDKKVDDISTTKEEVTDIKETATEEKDSNESSDSTSNESNNESKAVDNSENGSNDEVKSDTNGSAGEKPENGSANGKRKSVGAEEGGDAPDSTDITPKKAKVDAPTDDTNGANNGGAGEQEDKQTSVETSA</sequence>
<feature type="compositionally biased region" description="Polar residues" evidence="1">
    <location>
        <begin position="87"/>
        <end position="105"/>
    </location>
</feature>